<organism evidence="4">
    <name type="scientific">Selaginella moellendorffii</name>
    <name type="common">Spikemoss</name>
    <dbReference type="NCBI Taxonomy" id="88036"/>
    <lineage>
        <taxon>Eukaryota</taxon>
        <taxon>Viridiplantae</taxon>
        <taxon>Streptophyta</taxon>
        <taxon>Embryophyta</taxon>
        <taxon>Tracheophyta</taxon>
        <taxon>Lycopodiopsida</taxon>
        <taxon>Selaginellales</taxon>
        <taxon>Selaginellaceae</taxon>
        <taxon>Selaginella</taxon>
    </lineage>
</organism>
<dbReference type="Proteomes" id="UP000001514">
    <property type="component" value="Unassembled WGS sequence"/>
</dbReference>
<dbReference type="PANTHER" id="PTHR48034">
    <property type="entry name" value="TRANSFORMER-2 SEX-DETERMINING PROTEIN-RELATED"/>
    <property type="match status" value="1"/>
</dbReference>
<evidence type="ECO:0000256" key="1">
    <source>
        <dbReference type="PROSITE-ProRule" id="PRU00176"/>
    </source>
</evidence>
<dbReference type="InterPro" id="IPR035979">
    <property type="entry name" value="RBD_domain_sf"/>
</dbReference>
<dbReference type="InterPro" id="IPR012677">
    <property type="entry name" value="Nucleotide-bd_a/b_plait_sf"/>
</dbReference>
<dbReference type="Gene3D" id="3.30.70.330">
    <property type="match status" value="1"/>
</dbReference>
<dbReference type="GO" id="GO:0000381">
    <property type="term" value="P:regulation of alternative mRNA splicing, via spliceosome"/>
    <property type="evidence" value="ECO:0000318"/>
    <property type="project" value="GO_Central"/>
</dbReference>
<dbReference type="eggNOG" id="KOG0118">
    <property type="taxonomic scope" value="Eukaryota"/>
</dbReference>
<dbReference type="SMART" id="SM00360">
    <property type="entry name" value="RRM"/>
    <property type="match status" value="1"/>
</dbReference>
<dbReference type="InterPro" id="IPR000504">
    <property type="entry name" value="RRM_dom"/>
</dbReference>
<dbReference type="STRING" id="88036.D8QYI6"/>
<proteinExistence type="predicted"/>
<dbReference type="GO" id="GO:0016607">
    <property type="term" value="C:nuclear speck"/>
    <property type="evidence" value="ECO:0000318"/>
    <property type="project" value="GO_Central"/>
</dbReference>
<dbReference type="GO" id="GO:0003729">
    <property type="term" value="F:mRNA binding"/>
    <property type="evidence" value="ECO:0000318"/>
    <property type="project" value="GO_Central"/>
</dbReference>
<evidence type="ECO:0000313" key="3">
    <source>
        <dbReference type="EMBL" id="EFJ35619.1"/>
    </source>
</evidence>
<dbReference type="OrthoDB" id="439808at2759"/>
<dbReference type="EMBL" id="GL377568">
    <property type="protein sequence ID" value="EFJ35619.1"/>
    <property type="molecule type" value="Genomic_DNA"/>
</dbReference>
<dbReference type="PROSITE" id="PS50102">
    <property type="entry name" value="RRM"/>
    <property type="match status" value="1"/>
</dbReference>
<dbReference type="OMA" id="YSPRREC"/>
<feature type="domain" description="RRM" evidence="2">
    <location>
        <begin position="1"/>
        <end position="72"/>
    </location>
</feature>
<dbReference type="HOGENOM" id="CLU_012062_28_8_1"/>
<dbReference type="InParanoid" id="D8QYI6"/>
<sequence>LCDCHRPEDVRGPFEQFGHIKDVYLPKDFYTGEPRGFGFVQYMNPEDAARAKHHMDRQVLGGREITVVFAEENRKKPSEMRMKSRVRSVFDHVFPCLSCV</sequence>
<gene>
    <name evidence="3" type="ORF">SELMODRAFT_79810</name>
</gene>
<dbReference type="Gramene" id="EFJ35619">
    <property type="protein sequence ID" value="EFJ35619"/>
    <property type="gene ID" value="SELMODRAFT_79810"/>
</dbReference>
<protein>
    <recommendedName>
        <fullName evidence="2">RRM domain-containing protein</fullName>
    </recommendedName>
</protein>
<dbReference type="Pfam" id="PF00076">
    <property type="entry name" value="RRM_1"/>
    <property type="match status" value="1"/>
</dbReference>
<evidence type="ECO:0000259" key="2">
    <source>
        <dbReference type="PROSITE" id="PS50102"/>
    </source>
</evidence>
<accession>D8QYI6</accession>
<dbReference type="InterPro" id="IPR050441">
    <property type="entry name" value="RBM"/>
</dbReference>
<evidence type="ECO:0000313" key="4">
    <source>
        <dbReference type="Proteomes" id="UP000001514"/>
    </source>
</evidence>
<dbReference type="SUPFAM" id="SSF54928">
    <property type="entry name" value="RNA-binding domain, RBD"/>
    <property type="match status" value="1"/>
</dbReference>
<dbReference type="AlphaFoldDB" id="D8QYI6"/>
<keyword evidence="1" id="KW-0694">RNA-binding</keyword>
<keyword evidence="4" id="KW-1185">Reference proteome</keyword>
<reference evidence="3 4" key="1">
    <citation type="journal article" date="2011" name="Science">
        <title>The Selaginella genome identifies genetic changes associated with the evolution of vascular plants.</title>
        <authorList>
            <person name="Banks J.A."/>
            <person name="Nishiyama T."/>
            <person name="Hasebe M."/>
            <person name="Bowman J.L."/>
            <person name="Gribskov M."/>
            <person name="dePamphilis C."/>
            <person name="Albert V.A."/>
            <person name="Aono N."/>
            <person name="Aoyama T."/>
            <person name="Ambrose B.A."/>
            <person name="Ashton N.W."/>
            <person name="Axtell M.J."/>
            <person name="Barker E."/>
            <person name="Barker M.S."/>
            <person name="Bennetzen J.L."/>
            <person name="Bonawitz N.D."/>
            <person name="Chapple C."/>
            <person name="Cheng C."/>
            <person name="Correa L.G."/>
            <person name="Dacre M."/>
            <person name="DeBarry J."/>
            <person name="Dreyer I."/>
            <person name="Elias M."/>
            <person name="Engstrom E.M."/>
            <person name="Estelle M."/>
            <person name="Feng L."/>
            <person name="Finet C."/>
            <person name="Floyd S.K."/>
            <person name="Frommer W.B."/>
            <person name="Fujita T."/>
            <person name="Gramzow L."/>
            <person name="Gutensohn M."/>
            <person name="Harholt J."/>
            <person name="Hattori M."/>
            <person name="Heyl A."/>
            <person name="Hirai T."/>
            <person name="Hiwatashi Y."/>
            <person name="Ishikawa M."/>
            <person name="Iwata M."/>
            <person name="Karol K.G."/>
            <person name="Koehler B."/>
            <person name="Kolukisaoglu U."/>
            <person name="Kubo M."/>
            <person name="Kurata T."/>
            <person name="Lalonde S."/>
            <person name="Li K."/>
            <person name="Li Y."/>
            <person name="Litt A."/>
            <person name="Lyons E."/>
            <person name="Manning G."/>
            <person name="Maruyama T."/>
            <person name="Michael T.P."/>
            <person name="Mikami K."/>
            <person name="Miyazaki S."/>
            <person name="Morinaga S."/>
            <person name="Murata T."/>
            <person name="Mueller-Roeber B."/>
            <person name="Nelson D.R."/>
            <person name="Obara M."/>
            <person name="Oguri Y."/>
            <person name="Olmstead R.G."/>
            <person name="Onodera N."/>
            <person name="Petersen B.L."/>
            <person name="Pils B."/>
            <person name="Prigge M."/>
            <person name="Rensing S.A."/>
            <person name="Riano-Pachon D.M."/>
            <person name="Roberts A.W."/>
            <person name="Sato Y."/>
            <person name="Scheller H.V."/>
            <person name="Schulz B."/>
            <person name="Schulz C."/>
            <person name="Shakirov E.V."/>
            <person name="Shibagaki N."/>
            <person name="Shinohara N."/>
            <person name="Shippen D.E."/>
            <person name="Soerensen I."/>
            <person name="Sotooka R."/>
            <person name="Sugimoto N."/>
            <person name="Sugita M."/>
            <person name="Sumikawa N."/>
            <person name="Tanurdzic M."/>
            <person name="Theissen G."/>
            <person name="Ulvskov P."/>
            <person name="Wakazuki S."/>
            <person name="Weng J.K."/>
            <person name="Willats W.W."/>
            <person name="Wipf D."/>
            <person name="Wolf P.G."/>
            <person name="Yang L."/>
            <person name="Zimmer A.D."/>
            <person name="Zhu Q."/>
            <person name="Mitros T."/>
            <person name="Hellsten U."/>
            <person name="Loque D."/>
            <person name="Otillar R."/>
            <person name="Salamov A."/>
            <person name="Schmutz J."/>
            <person name="Shapiro H."/>
            <person name="Lindquist E."/>
            <person name="Lucas S."/>
            <person name="Rokhsar D."/>
            <person name="Grigoriev I.V."/>
        </authorList>
    </citation>
    <scope>NUCLEOTIDE SEQUENCE [LARGE SCALE GENOMIC DNA]</scope>
</reference>
<dbReference type="KEGG" id="smo:SELMODRAFT_79810"/>
<name>D8QYI6_SELML</name>
<feature type="non-terminal residue" evidence="3">
    <location>
        <position position="1"/>
    </location>
</feature>